<dbReference type="Proteomes" id="UP000729402">
    <property type="component" value="Unassembled WGS sequence"/>
</dbReference>
<keyword evidence="3" id="KW-1185">Reference proteome</keyword>
<keyword evidence="1" id="KW-0732">Signal</keyword>
<feature type="chain" id="PRO_5035284722" evidence="1">
    <location>
        <begin position="23"/>
        <end position="88"/>
    </location>
</feature>
<protein>
    <submittedName>
        <fullName evidence="2">Uncharacterized protein</fullName>
    </submittedName>
</protein>
<evidence type="ECO:0000313" key="3">
    <source>
        <dbReference type="Proteomes" id="UP000729402"/>
    </source>
</evidence>
<gene>
    <name evidence="2" type="ORF">GUJ93_ZPchr0008g13814</name>
</gene>
<comment type="caution">
    <text evidence="2">The sequence shown here is derived from an EMBL/GenBank/DDBJ whole genome shotgun (WGS) entry which is preliminary data.</text>
</comment>
<sequence>MAQPGLLLLLLLFLFLFARVDAAVSAAAAAGNPARLGGRQGEVVIAVEEAAAGQLQAAAEPGRPEMAEMEVISDYPNIGPNKRHNPHP</sequence>
<evidence type="ECO:0000313" key="2">
    <source>
        <dbReference type="EMBL" id="KAG8045804.1"/>
    </source>
</evidence>
<dbReference type="EMBL" id="JAAALK010000290">
    <property type="protein sequence ID" value="KAG8045804.1"/>
    <property type="molecule type" value="Genomic_DNA"/>
</dbReference>
<feature type="signal peptide" evidence="1">
    <location>
        <begin position="1"/>
        <end position="22"/>
    </location>
</feature>
<organism evidence="2 3">
    <name type="scientific">Zizania palustris</name>
    <name type="common">Northern wild rice</name>
    <dbReference type="NCBI Taxonomy" id="103762"/>
    <lineage>
        <taxon>Eukaryota</taxon>
        <taxon>Viridiplantae</taxon>
        <taxon>Streptophyta</taxon>
        <taxon>Embryophyta</taxon>
        <taxon>Tracheophyta</taxon>
        <taxon>Spermatophyta</taxon>
        <taxon>Magnoliopsida</taxon>
        <taxon>Liliopsida</taxon>
        <taxon>Poales</taxon>
        <taxon>Poaceae</taxon>
        <taxon>BOP clade</taxon>
        <taxon>Oryzoideae</taxon>
        <taxon>Oryzeae</taxon>
        <taxon>Zizaniinae</taxon>
        <taxon>Zizania</taxon>
    </lineage>
</organism>
<reference evidence="2" key="1">
    <citation type="journal article" date="2021" name="bioRxiv">
        <title>Whole Genome Assembly and Annotation of Northern Wild Rice, Zizania palustris L., Supports a Whole Genome Duplication in the Zizania Genus.</title>
        <authorList>
            <person name="Haas M."/>
            <person name="Kono T."/>
            <person name="Macchietto M."/>
            <person name="Millas R."/>
            <person name="McGilp L."/>
            <person name="Shao M."/>
            <person name="Duquette J."/>
            <person name="Hirsch C.N."/>
            <person name="Kimball J."/>
        </authorList>
    </citation>
    <scope>NUCLEOTIDE SEQUENCE</scope>
    <source>
        <tissue evidence="2">Fresh leaf tissue</tissue>
    </source>
</reference>
<name>A0A8J5RUS1_ZIZPA</name>
<reference evidence="2" key="2">
    <citation type="submission" date="2021-02" db="EMBL/GenBank/DDBJ databases">
        <authorList>
            <person name="Kimball J.A."/>
            <person name="Haas M.W."/>
            <person name="Macchietto M."/>
            <person name="Kono T."/>
            <person name="Duquette J."/>
            <person name="Shao M."/>
        </authorList>
    </citation>
    <scope>NUCLEOTIDE SEQUENCE</scope>
    <source>
        <tissue evidence="2">Fresh leaf tissue</tissue>
    </source>
</reference>
<evidence type="ECO:0000256" key="1">
    <source>
        <dbReference type="SAM" id="SignalP"/>
    </source>
</evidence>
<accession>A0A8J5RUS1</accession>
<proteinExistence type="predicted"/>
<dbReference type="AlphaFoldDB" id="A0A8J5RUS1"/>